<feature type="transmembrane region" description="Helical" evidence="5">
    <location>
        <begin position="398"/>
        <end position="425"/>
    </location>
</feature>
<evidence type="ECO:0000256" key="4">
    <source>
        <dbReference type="ARBA" id="ARBA00023136"/>
    </source>
</evidence>
<dbReference type="InterPro" id="IPR011547">
    <property type="entry name" value="SLC26A/SulP_dom"/>
</dbReference>
<dbReference type="Pfam" id="PF00916">
    <property type="entry name" value="Sulfate_transp"/>
    <property type="match status" value="1"/>
</dbReference>
<feature type="transmembrane region" description="Helical" evidence="5">
    <location>
        <begin position="218"/>
        <end position="236"/>
    </location>
</feature>
<feature type="transmembrane region" description="Helical" evidence="5">
    <location>
        <begin position="303"/>
        <end position="326"/>
    </location>
</feature>
<feature type="transmembrane region" description="Helical" evidence="5">
    <location>
        <begin position="263"/>
        <end position="282"/>
    </location>
</feature>
<dbReference type="SUPFAM" id="SSF52091">
    <property type="entry name" value="SpoIIaa-like"/>
    <property type="match status" value="1"/>
</dbReference>
<comment type="caution">
    <text evidence="6">The sequence shown here is derived from an EMBL/GenBank/DDBJ whole genome shotgun (WGS) entry which is preliminary data.</text>
</comment>
<feature type="transmembrane region" description="Helical" evidence="5">
    <location>
        <begin position="183"/>
        <end position="206"/>
    </location>
</feature>
<dbReference type="GO" id="GO:0016020">
    <property type="term" value="C:membrane"/>
    <property type="evidence" value="ECO:0007669"/>
    <property type="project" value="UniProtKB-SubCell"/>
</dbReference>
<feature type="transmembrane region" description="Helical" evidence="5">
    <location>
        <begin position="99"/>
        <end position="119"/>
    </location>
</feature>
<name>F3L121_9GAMM</name>
<sequence>MKLGLPALAWISGYNERVLARDLVASGVLIATMVPQALGFALVAGVPVQVGLYSAILPAVIYALLGTGRTLSVGPVAIVSILTATTINEASSLLKLDPLQVMATLTVIVGISLTLLGLFRFGFIANFLSRPVVSGFISASGVVIAVSQLPAILGISNGGETVPDVLYALIVSDEFVSRESVSLGLLTIAFLVLARLLMIGVMDALSVAKAVTYSAVKLLPLVALVGASYLGFLLGVEEQGVAVLGAVPSGAPPLSAPTLNPNLWLHLAPPAFLIAVIAYVESISTARKLAANRRERVSPDQELLGLGAANLVSAFSSGLPVAGSLARSLANYDAGARTPLALIFAAWGVGLFTVLFTGILSHVPVAAVAGIVVVAVLGPVDLGMIARSWQSSAADFGSLLGTIIVTLTFGVSSGLLVGVALSVLVHNYRTSHPHVAIVGKLPGTDRFGDADRHDVVTDPLVCTLRIDESLYFPNASFLEDVVYAAISARPRLRHLVLLCSSVNAIDMSALETLEMLNYRLAELNITLNLSEVKPHVMDELRDSTFRARMTGKIFPTQLEAFETLRRA</sequence>
<dbReference type="eggNOG" id="COG0659">
    <property type="taxonomic scope" value="Bacteria"/>
</dbReference>
<comment type="subcellular location">
    <subcellularLocation>
        <location evidence="1">Membrane</location>
        <topology evidence="1">Multi-pass membrane protein</topology>
    </subcellularLocation>
</comment>
<dbReference type="InterPro" id="IPR002645">
    <property type="entry name" value="STAS_dom"/>
</dbReference>
<evidence type="ECO:0000256" key="3">
    <source>
        <dbReference type="ARBA" id="ARBA00022989"/>
    </source>
</evidence>
<feature type="transmembrane region" description="Helical" evidence="5">
    <location>
        <begin position="71"/>
        <end position="87"/>
    </location>
</feature>
<dbReference type="OrthoDB" id="9769739at2"/>
<feature type="transmembrane region" description="Helical" evidence="5">
    <location>
        <begin position="131"/>
        <end position="153"/>
    </location>
</feature>
<evidence type="ECO:0000256" key="2">
    <source>
        <dbReference type="ARBA" id="ARBA00022692"/>
    </source>
</evidence>
<evidence type="ECO:0000313" key="7">
    <source>
        <dbReference type="Proteomes" id="UP000005615"/>
    </source>
</evidence>
<reference evidence="6 7" key="1">
    <citation type="journal article" date="2011" name="J. Bacteriol.">
        <title>Genome sequence of strain IMCC3088, a proteorhodopsin-containing marine bacterium belonging to the OM60/NOR5 clade.</title>
        <authorList>
            <person name="Jang Y."/>
            <person name="Oh H.M."/>
            <person name="Kang I."/>
            <person name="Lee K."/>
            <person name="Yang S.J."/>
            <person name="Cho J.C."/>
        </authorList>
    </citation>
    <scope>NUCLEOTIDE SEQUENCE [LARGE SCALE GENOMIC DNA]</scope>
    <source>
        <strain evidence="6 7">IMCC3088</strain>
    </source>
</reference>
<organism evidence="6 7">
    <name type="scientific">Aequoribacter fuscus</name>
    <dbReference type="NCBI Taxonomy" id="2518989"/>
    <lineage>
        <taxon>Bacteria</taxon>
        <taxon>Pseudomonadati</taxon>
        <taxon>Pseudomonadota</taxon>
        <taxon>Gammaproteobacteria</taxon>
        <taxon>Cellvibrionales</taxon>
        <taxon>Halieaceae</taxon>
        <taxon>Aequoribacter</taxon>
    </lineage>
</organism>
<dbReference type="Proteomes" id="UP000005615">
    <property type="component" value="Unassembled WGS sequence"/>
</dbReference>
<dbReference type="InterPro" id="IPR036513">
    <property type="entry name" value="STAS_dom_sf"/>
</dbReference>
<protein>
    <submittedName>
        <fullName evidence="6">Sulfate permease</fullName>
    </submittedName>
</protein>
<evidence type="ECO:0000256" key="5">
    <source>
        <dbReference type="SAM" id="Phobius"/>
    </source>
</evidence>
<feature type="transmembrane region" description="Helical" evidence="5">
    <location>
        <begin position="338"/>
        <end position="358"/>
    </location>
</feature>
<evidence type="ECO:0000313" key="6">
    <source>
        <dbReference type="EMBL" id="EGG29966.1"/>
    </source>
</evidence>
<dbReference type="PROSITE" id="PS50801">
    <property type="entry name" value="STAS"/>
    <property type="match status" value="1"/>
</dbReference>
<keyword evidence="4 5" id="KW-0472">Membrane</keyword>
<dbReference type="PANTHER" id="PTHR11814">
    <property type="entry name" value="SULFATE TRANSPORTER"/>
    <property type="match status" value="1"/>
</dbReference>
<keyword evidence="2 5" id="KW-0812">Transmembrane</keyword>
<proteinExistence type="predicted"/>
<keyword evidence="7" id="KW-1185">Reference proteome</keyword>
<feature type="transmembrane region" description="Helical" evidence="5">
    <location>
        <begin position="365"/>
        <end position="386"/>
    </location>
</feature>
<dbReference type="STRING" id="2518989.IMCC3088_1113"/>
<evidence type="ECO:0000256" key="1">
    <source>
        <dbReference type="ARBA" id="ARBA00004141"/>
    </source>
</evidence>
<accession>F3L121</accession>
<dbReference type="Gene3D" id="3.30.750.24">
    <property type="entry name" value="STAS domain"/>
    <property type="match status" value="1"/>
</dbReference>
<dbReference type="RefSeq" id="WP_009575403.1">
    <property type="nucleotide sequence ID" value="NZ_AEIG01000026.1"/>
</dbReference>
<keyword evidence="3 5" id="KW-1133">Transmembrane helix</keyword>
<dbReference type="InterPro" id="IPR001902">
    <property type="entry name" value="SLC26A/SulP_fam"/>
</dbReference>
<dbReference type="EMBL" id="AEIG01000026">
    <property type="protein sequence ID" value="EGG29966.1"/>
    <property type="molecule type" value="Genomic_DNA"/>
</dbReference>
<gene>
    <name evidence="6" type="ORF">IMCC3088_1113</name>
</gene>
<feature type="transmembrane region" description="Helical" evidence="5">
    <location>
        <begin position="36"/>
        <end position="64"/>
    </location>
</feature>
<dbReference type="AlphaFoldDB" id="F3L121"/>
<dbReference type="CDD" id="cd07042">
    <property type="entry name" value="STAS_SulP_like_sulfate_transporter"/>
    <property type="match status" value="1"/>
</dbReference>
<dbReference type="GO" id="GO:0055085">
    <property type="term" value="P:transmembrane transport"/>
    <property type="evidence" value="ECO:0007669"/>
    <property type="project" value="InterPro"/>
</dbReference>
<dbReference type="Pfam" id="PF01740">
    <property type="entry name" value="STAS"/>
    <property type="match status" value="1"/>
</dbReference>